<dbReference type="EMBL" id="BAUL01000346">
    <property type="protein sequence ID" value="GAE00023.1"/>
    <property type="molecule type" value="Genomic_DNA"/>
</dbReference>
<dbReference type="eggNOG" id="ENOG502SPBT">
    <property type="taxonomic scope" value="Eukaryota"/>
</dbReference>
<gene>
    <name evidence="8" type="ORF">PVAR5_8754</name>
</gene>
<reference evidence="9" key="1">
    <citation type="journal article" date="2014" name="Genome Announc.">
        <title>Draft genome sequence of the formaldehyde-resistant fungus Byssochlamys spectabilis No. 5 (anamorph Paecilomyces variotii No. 5) (NBRC109023).</title>
        <authorList>
            <person name="Oka T."/>
            <person name="Ekino K."/>
            <person name="Fukuda K."/>
            <person name="Nomura Y."/>
        </authorList>
    </citation>
    <scope>NUCLEOTIDE SEQUENCE [LARGE SCALE GENOMIC DNA]</scope>
    <source>
        <strain evidence="9">No. 5 / NBRC 109023</strain>
    </source>
</reference>
<dbReference type="InterPro" id="IPR052337">
    <property type="entry name" value="SAT4-like"/>
</dbReference>
<feature type="transmembrane region" description="Helical" evidence="6">
    <location>
        <begin position="177"/>
        <end position="197"/>
    </location>
</feature>
<evidence type="ECO:0000256" key="2">
    <source>
        <dbReference type="ARBA" id="ARBA00022692"/>
    </source>
</evidence>
<proteinExistence type="inferred from homology"/>
<dbReference type="InParanoid" id="V5GGF5"/>
<keyword evidence="9" id="KW-1185">Reference proteome</keyword>
<dbReference type="Proteomes" id="UP000018001">
    <property type="component" value="Unassembled WGS sequence"/>
</dbReference>
<keyword evidence="3 6" id="KW-1133">Transmembrane helix</keyword>
<dbReference type="Pfam" id="PF20684">
    <property type="entry name" value="Fung_rhodopsin"/>
    <property type="match status" value="1"/>
</dbReference>
<sequence>MDTHGKAPISVPNKGPIFTVSTSILTSIAAALVIYRLTWAWMRSTRLAADDIIIAASMVVQVVNTVVGDMAVHYSFGRHIADVLPSGGSLVLGLKFFWLFQLFYKAVLCLTKVSFLAFYLRIFPSKKFRMVCLVTMAIVISGTFSFIVATIFQCIPIESNWNKHMHKTCINNAAFRWSWAGYNTLMDIWICLMPMPLLAGLQLDTVRKIGVMVIFSLGLFVCVTSIIRMQAMEKSTTTHDPTWGSFDALTWSAIEASTGIICACLPFLKHPIKQAFPRLFSSFTTSRRTRTRPTYGLSKLESRNGTQVGAGGVDPWKDTASNAWTTNVDNDNGSTGSQEPIAHNQIMMKTDISLRTEYIPSQSRGNEKSSV</sequence>
<feature type="transmembrane region" description="Helical" evidence="6">
    <location>
        <begin position="131"/>
        <end position="157"/>
    </location>
</feature>
<dbReference type="GO" id="GO:0016020">
    <property type="term" value="C:membrane"/>
    <property type="evidence" value="ECO:0007669"/>
    <property type="project" value="UniProtKB-SubCell"/>
</dbReference>
<evidence type="ECO:0000256" key="5">
    <source>
        <dbReference type="ARBA" id="ARBA00038359"/>
    </source>
</evidence>
<protein>
    <recommendedName>
        <fullName evidence="7">Rhodopsin domain-containing protein</fullName>
    </recommendedName>
</protein>
<dbReference type="InterPro" id="IPR049326">
    <property type="entry name" value="Rhodopsin_dom_fungi"/>
</dbReference>
<evidence type="ECO:0000259" key="7">
    <source>
        <dbReference type="Pfam" id="PF20684"/>
    </source>
</evidence>
<organism evidence="8 9">
    <name type="scientific">Byssochlamys spectabilis (strain No. 5 / NBRC 109023)</name>
    <name type="common">Paecilomyces variotii</name>
    <dbReference type="NCBI Taxonomy" id="1356009"/>
    <lineage>
        <taxon>Eukaryota</taxon>
        <taxon>Fungi</taxon>
        <taxon>Dikarya</taxon>
        <taxon>Ascomycota</taxon>
        <taxon>Pezizomycotina</taxon>
        <taxon>Eurotiomycetes</taxon>
        <taxon>Eurotiomycetidae</taxon>
        <taxon>Eurotiales</taxon>
        <taxon>Thermoascaceae</taxon>
        <taxon>Paecilomyces</taxon>
    </lineage>
</organism>
<dbReference type="PANTHER" id="PTHR33048">
    <property type="entry name" value="PTH11-LIKE INTEGRAL MEMBRANE PROTEIN (AFU_ORTHOLOGUE AFUA_5G11245)"/>
    <property type="match status" value="1"/>
</dbReference>
<accession>V5GGF5</accession>
<dbReference type="AlphaFoldDB" id="V5GGF5"/>
<comment type="subcellular location">
    <subcellularLocation>
        <location evidence="1">Membrane</location>
        <topology evidence="1">Multi-pass membrane protein</topology>
    </subcellularLocation>
</comment>
<evidence type="ECO:0000256" key="4">
    <source>
        <dbReference type="ARBA" id="ARBA00023136"/>
    </source>
</evidence>
<keyword evidence="2 6" id="KW-0812">Transmembrane</keyword>
<evidence type="ECO:0000313" key="8">
    <source>
        <dbReference type="EMBL" id="GAE00023.1"/>
    </source>
</evidence>
<dbReference type="PANTHER" id="PTHR33048:SF47">
    <property type="entry name" value="INTEGRAL MEMBRANE PROTEIN-RELATED"/>
    <property type="match status" value="1"/>
</dbReference>
<feature type="transmembrane region" description="Helical" evidence="6">
    <location>
        <begin position="209"/>
        <end position="228"/>
    </location>
</feature>
<feature type="transmembrane region" description="Helical" evidence="6">
    <location>
        <begin position="248"/>
        <end position="268"/>
    </location>
</feature>
<comment type="caution">
    <text evidence="8">The sequence shown here is derived from an EMBL/GenBank/DDBJ whole genome shotgun (WGS) entry which is preliminary data.</text>
</comment>
<comment type="similarity">
    <text evidence="5">Belongs to the SAT4 family.</text>
</comment>
<feature type="transmembrane region" description="Helical" evidence="6">
    <location>
        <begin position="20"/>
        <end position="40"/>
    </location>
</feature>
<feature type="transmembrane region" description="Helical" evidence="6">
    <location>
        <begin position="96"/>
        <end position="119"/>
    </location>
</feature>
<feature type="domain" description="Rhodopsin" evidence="7">
    <location>
        <begin position="36"/>
        <end position="273"/>
    </location>
</feature>
<evidence type="ECO:0000256" key="6">
    <source>
        <dbReference type="SAM" id="Phobius"/>
    </source>
</evidence>
<dbReference type="HOGENOM" id="CLU_028200_0_2_1"/>
<evidence type="ECO:0000256" key="3">
    <source>
        <dbReference type="ARBA" id="ARBA00022989"/>
    </source>
</evidence>
<evidence type="ECO:0000313" key="9">
    <source>
        <dbReference type="Proteomes" id="UP000018001"/>
    </source>
</evidence>
<name>V5GGF5_BYSSN</name>
<dbReference type="OrthoDB" id="444631at2759"/>
<evidence type="ECO:0000256" key="1">
    <source>
        <dbReference type="ARBA" id="ARBA00004141"/>
    </source>
</evidence>
<keyword evidence="4 6" id="KW-0472">Membrane</keyword>
<feature type="transmembrane region" description="Helical" evidence="6">
    <location>
        <begin position="52"/>
        <end position="76"/>
    </location>
</feature>